<feature type="binding site" description="distal binding residue" evidence="8">
    <location>
        <position position="49"/>
    </location>
    <ligand>
        <name>heme</name>
        <dbReference type="ChEBI" id="CHEBI:30413"/>
    </ligand>
    <ligandPart>
        <name>Fe</name>
        <dbReference type="ChEBI" id="CHEBI:18248"/>
    </ligandPart>
</feature>
<dbReference type="InterPro" id="IPR012292">
    <property type="entry name" value="Globin/Proto"/>
</dbReference>
<dbReference type="GO" id="GO:0005344">
    <property type="term" value="F:oxygen carrier activity"/>
    <property type="evidence" value="ECO:0007669"/>
    <property type="project" value="UniProtKB-UniRule"/>
</dbReference>
<accession>A0A926VJ93</accession>
<organism evidence="9 10">
    <name type="scientific">Aerosakkonema funiforme FACHB-1375</name>
    <dbReference type="NCBI Taxonomy" id="2949571"/>
    <lineage>
        <taxon>Bacteria</taxon>
        <taxon>Bacillati</taxon>
        <taxon>Cyanobacteriota</taxon>
        <taxon>Cyanophyceae</taxon>
        <taxon>Oscillatoriophycideae</taxon>
        <taxon>Aerosakkonematales</taxon>
        <taxon>Aerosakkonemataceae</taxon>
        <taxon>Aerosakkonema</taxon>
    </lineage>
</organism>
<keyword evidence="3 6" id="KW-0349">Heme</keyword>
<feature type="binding site" description="proximal binding residue" evidence="7">
    <location>
        <position position="72"/>
    </location>
    <ligand>
        <name>heme</name>
        <dbReference type="ChEBI" id="CHEBI:30413"/>
    </ligand>
    <ligandPart>
        <name>Fe</name>
        <dbReference type="ChEBI" id="CHEBI:18248"/>
    </ligandPart>
</feature>
<keyword evidence="4 6" id="KW-0479">Metal-binding</keyword>
<keyword evidence="10" id="KW-1185">Reference proteome</keyword>
<reference evidence="9" key="2">
    <citation type="submission" date="2020-08" db="EMBL/GenBank/DDBJ databases">
        <authorList>
            <person name="Chen M."/>
            <person name="Teng W."/>
            <person name="Zhao L."/>
            <person name="Hu C."/>
            <person name="Zhou Y."/>
            <person name="Han B."/>
            <person name="Song L."/>
            <person name="Shu W."/>
        </authorList>
    </citation>
    <scope>NUCLEOTIDE SEQUENCE</scope>
    <source>
        <strain evidence="9">FACHB-1375</strain>
    </source>
</reference>
<feature type="binding site" description="distal binding residue" evidence="8">
    <location>
        <position position="72"/>
    </location>
    <ligand>
        <name>heme</name>
        <dbReference type="ChEBI" id="CHEBI:30413"/>
    </ligand>
    <ligandPart>
        <name>Fe</name>
        <dbReference type="ChEBI" id="CHEBI:18248"/>
    </ligandPart>
</feature>
<dbReference type="Proteomes" id="UP000641646">
    <property type="component" value="Unassembled WGS sequence"/>
</dbReference>
<dbReference type="SUPFAM" id="SSF46458">
    <property type="entry name" value="Globin-like"/>
    <property type="match status" value="1"/>
</dbReference>
<keyword evidence="5 6" id="KW-0408">Iron</keyword>
<dbReference type="Gene3D" id="1.10.490.10">
    <property type="entry name" value="Globins"/>
    <property type="match status" value="1"/>
</dbReference>
<protein>
    <recommendedName>
        <fullName evidence="6">Group 1 truncated hemoglobin</fullName>
    </recommendedName>
</protein>
<dbReference type="Pfam" id="PF01152">
    <property type="entry name" value="Bac_globin"/>
    <property type="match status" value="1"/>
</dbReference>
<evidence type="ECO:0000256" key="6">
    <source>
        <dbReference type="PIRNR" id="PIRNR002030"/>
    </source>
</evidence>
<reference evidence="9" key="1">
    <citation type="journal article" date="2015" name="ISME J.">
        <title>Draft Genome Sequence of Streptomyces incarnatus NRRL8089, which Produces the Nucleoside Antibiotic Sinefungin.</title>
        <authorList>
            <person name="Oshima K."/>
            <person name="Hattori M."/>
            <person name="Shimizu H."/>
            <person name="Fukuda K."/>
            <person name="Nemoto M."/>
            <person name="Inagaki K."/>
            <person name="Tamura T."/>
        </authorList>
    </citation>
    <scope>NUCLEOTIDE SEQUENCE</scope>
    <source>
        <strain evidence="9">FACHB-1375</strain>
    </source>
</reference>
<evidence type="ECO:0000256" key="3">
    <source>
        <dbReference type="ARBA" id="ARBA00022617"/>
    </source>
</evidence>
<evidence type="ECO:0000256" key="2">
    <source>
        <dbReference type="ARBA" id="ARBA00022448"/>
    </source>
</evidence>
<comment type="cofactor">
    <cofactor evidence="7">
        <name>heme</name>
        <dbReference type="ChEBI" id="CHEBI:30413"/>
    </cofactor>
    <text evidence="7">Binds 1 heme group per subunit.</text>
</comment>
<keyword evidence="6" id="KW-0561">Oxygen transport</keyword>
<evidence type="ECO:0000256" key="4">
    <source>
        <dbReference type="ARBA" id="ARBA00022723"/>
    </source>
</evidence>
<dbReference type="InterPro" id="IPR009050">
    <property type="entry name" value="Globin-like_sf"/>
</dbReference>
<evidence type="ECO:0000256" key="7">
    <source>
        <dbReference type="PIRSR" id="PIRSR002030-1"/>
    </source>
</evidence>
<dbReference type="GO" id="GO:0020037">
    <property type="term" value="F:heme binding"/>
    <property type="evidence" value="ECO:0007669"/>
    <property type="project" value="InterPro"/>
</dbReference>
<evidence type="ECO:0000256" key="5">
    <source>
        <dbReference type="ARBA" id="ARBA00023004"/>
    </source>
</evidence>
<name>A0A926VJ93_9CYAN</name>
<dbReference type="GO" id="GO:0019825">
    <property type="term" value="F:oxygen binding"/>
    <property type="evidence" value="ECO:0007669"/>
    <property type="project" value="InterPro"/>
</dbReference>
<proteinExistence type="inferred from homology"/>
<gene>
    <name evidence="9" type="ORF">H6G03_28235</name>
</gene>
<dbReference type="PIRSF" id="PIRSF002030">
    <property type="entry name" value="Globin_Protozoa/Cyanobacteria"/>
    <property type="match status" value="1"/>
</dbReference>
<evidence type="ECO:0000313" key="9">
    <source>
        <dbReference type="EMBL" id="MBD2184915.1"/>
    </source>
</evidence>
<dbReference type="EMBL" id="JACJPW010000099">
    <property type="protein sequence ID" value="MBD2184915.1"/>
    <property type="molecule type" value="Genomic_DNA"/>
</dbReference>
<evidence type="ECO:0000256" key="8">
    <source>
        <dbReference type="PIRSR" id="PIRSR601486-1"/>
    </source>
</evidence>
<sequence length="120" mass="13382">MDTEKSLYEKVGGQAAIEQIVDDFYNHVLADDTVNKFFANTDMKKQRRHQTAFISYALGGPQYTGRSMEKAHAGLNLQPEHFDAIAKHLGEAMTAYGISQDDINTALDRVASLKDAVLYK</sequence>
<keyword evidence="2 6" id="KW-0813">Transport</keyword>
<dbReference type="AlphaFoldDB" id="A0A926VJ93"/>
<dbReference type="CDD" id="cd00454">
    <property type="entry name" value="TrHb1_N"/>
    <property type="match status" value="1"/>
</dbReference>
<dbReference type="InterPro" id="IPR001486">
    <property type="entry name" value="Hemoglobin_trunc"/>
</dbReference>
<dbReference type="RefSeq" id="WP_190472248.1">
    <property type="nucleotide sequence ID" value="NZ_JACJPW010000099.1"/>
</dbReference>
<comment type="caution">
    <text evidence="9">The sequence shown here is derived from an EMBL/GenBank/DDBJ whole genome shotgun (WGS) entry which is preliminary data.</text>
</comment>
<dbReference type="GO" id="GO:0046872">
    <property type="term" value="F:metal ion binding"/>
    <property type="evidence" value="ECO:0007669"/>
    <property type="project" value="UniProtKB-UniRule"/>
</dbReference>
<comment type="similarity">
    <text evidence="1 6">Belongs to the truncated hemoglobin family. Group I subfamily.</text>
</comment>
<evidence type="ECO:0000313" key="10">
    <source>
        <dbReference type="Proteomes" id="UP000641646"/>
    </source>
</evidence>
<evidence type="ECO:0000256" key="1">
    <source>
        <dbReference type="ARBA" id="ARBA00009660"/>
    </source>
</evidence>
<dbReference type="InterPro" id="IPR016339">
    <property type="entry name" value="Hemoglobin_trunc_I"/>
</dbReference>